<dbReference type="SFLD" id="SFLDG00358">
    <property type="entry name" value="Main_(cytGST)"/>
    <property type="match status" value="1"/>
</dbReference>
<dbReference type="PANTHER" id="PTHR34580">
    <property type="match status" value="1"/>
</dbReference>
<protein>
    <submittedName>
        <fullName evidence="2">HTH domain-containing protein</fullName>
    </submittedName>
</protein>
<dbReference type="InterPro" id="IPR036282">
    <property type="entry name" value="Glutathione-S-Trfase_C_sf"/>
</dbReference>
<dbReference type="InterPro" id="IPR051534">
    <property type="entry name" value="CBASS_pafABC_assoc_protein"/>
</dbReference>
<dbReference type="PANTHER" id="PTHR34580:SF3">
    <property type="entry name" value="PROTEIN PAFB"/>
    <property type="match status" value="1"/>
</dbReference>
<sequence length="460" mass="51545">MSRTTRLLELMQVLRRHRRPVSGNSLARELGVSLRTLYRDIASLRAIGAEIDGEPGMGYLLRPGLMLPPLMFTEEELEALALGLRWVGRRADDGLSLAAGDALAKLTAVLPGELRHRMQDSALWVGPGWERPQVVDLETLRRAIRRERKLHIDYRDQQGKRSSRLIWPFAIAFFESTRLVVGWCELRQAFRSFRTDRIEAASPLEERYPRARAVLEREWLDSLLPESVSVESYAGATSNRREECHMQHDIVFYTNPLSRAGIVHWMLEEIGQPYRMEVLEFGAPMKSPTYLAVNPMGKVPAIRHGDTVVTEAAAICAYLAETFPEAGLLPAAEARGDYYRWLFFAAGPVEMALSLKHAGFSLTAEHEMQFGCGSYEAVVETLAKAVAGRRYIAGDTFTAADVYVGSHIGWGMQFGTLERRPEFEAYWAGLRDRPANRRSEAYIAEAMQAQAAAGSAQPTS</sequence>
<evidence type="ECO:0000313" key="2">
    <source>
        <dbReference type="EMBL" id="QTP54973.1"/>
    </source>
</evidence>
<dbReference type="Gene3D" id="1.10.10.10">
    <property type="entry name" value="Winged helix-like DNA-binding domain superfamily/Winged helix DNA-binding domain"/>
    <property type="match status" value="1"/>
</dbReference>
<keyword evidence="3" id="KW-1185">Reference proteome</keyword>
<accession>A0ABX7W7I6</accession>
<dbReference type="InterPro" id="IPR036390">
    <property type="entry name" value="WH_DNA-bd_sf"/>
</dbReference>
<dbReference type="SUPFAM" id="SSF47616">
    <property type="entry name" value="GST C-terminal domain-like"/>
    <property type="match status" value="1"/>
</dbReference>
<gene>
    <name evidence="2" type="ORF">HNO51_09955</name>
</gene>
<feature type="domain" description="GST N-terminal" evidence="1">
    <location>
        <begin position="247"/>
        <end position="327"/>
    </location>
</feature>
<dbReference type="Gene3D" id="3.40.30.10">
    <property type="entry name" value="Glutaredoxin"/>
    <property type="match status" value="1"/>
</dbReference>
<dbReference type="SUPFAM" id="SSF52833">
    <property type="entry name" value="Thioredoxin-like"/>
    <property type="match status" value="1"/>
</dbReference>
<dbReference type="PROSITE" id="PS50404">
    <property type="entry name" value="GST_NTER"/>
    <property type="match status" value="1"/>
</dbReference>
<dbReference type="Pfam" id="PF08279">
    <property type="entry name" value="HTH_11"/>
    <property type="match status" value="1"/>
</dbReference>
<dbReference type="CDD" id="cd03046">
    <property type="entry name" value="GST_N_GTT1_like"/>
    <property type="match status" value="1"/>
</dbReference>
<dbReference type="EMBL" id="CP053381">
    <property type="protein sequence ID" value="QTP54973.1"/>
    <property type="molecule type" value="Genomic_DNA"/>
</dbReference>
<organism evidence="2 3">
    <name type="scientific">Billgrantia sulfidoxydans</name>
    <dbReference type="NCBI Taxonomy" id="2733484"/>
    <lineage>
        <taxon>Bacteria</taxon>
        <taxon>Pseudomonadati</taxon>
        <taxon>Pseudomonadota</taxon>
        <taxon>Gammaproteobacteria</taxon>
        <taxon>Oceanospirillales</taxon>
        <taxon>Halomonadaceae</taxon>
        <taxon>Billgrantia</taxon>
    </lineage>
</organism>
<dbReference type="InterPro" id="IPR040079">
    <property type="entry name" value="Glutathione_S-Trfase"/>
</dbReference>
<reference evidence="2 3" key="1">
    <citation type="journal article" date="2021" name="Front. Microbiol.">
        <title>Aerobic Denitrification and Heterotrophic Sulfur Oxidation in the Genus Halomonas Revealed by Six Novel Species Characterizations and Genome-Based Analysis.</title>
        <authorList>
            <person name="Wang L."/>
            <person name="Shao Z."/>
        </authorList>
    </citation>
    <scope>NUCLEOTIDE SEQUENCE [LARGE SCALE GENOMIC DNA]</scope>
    <source>
        <strain evidence="2 3">MCCC 1A11059</strain>
    </source>
</reference>
<dbReference type="InterPro" id="IPR026881">
    <property type="entry name" value="WYL_dom"/>
</dbReference>
<dbReference type="RefSeq" id="WP_209539105.1">
    <property type="nucleotide sequence ID" value="NZ_CP053381.1"/>
</dbReference>
<dbReference type="PROSITE" id="PS52050">
    <property type="entry name" value="WYL"/>
    <property type="match status" value="1"/>
</dbReference>
<proteinExistence type="predicted"/>
<evidence type="ECO:0000259" key="1">
    <source>
        <dbReference type="PROSITE" id="PS50404"/>
    </source>
</evidence>
<dbReference type="SFLD" id="SFLDG01150">
    <property type="entry name" value="Main.1:_Beta-like"/>
    <property type="match status" value="1"/>
</dbReference>
<dbReference type="CDD" id="cd03207">
    <property type="entry name" value="GST_C_8"/>
    <property type="match status" value="1"/>
</dbReference>
<evidence type="ECO:0000313" key="3">
    <source>
        <dbReference type="Proteomes" id="UP000671868"/>
    </source>
</evidence>
<dbReference type="SFLD" id="SFLDS00019">
    <property type="entry name" value="Glutathione_Transferase_(cytos"/>
    <property type="match status" value="1"/>
</dbReference>
<dbReference type="Pfam" id="PF13280">
    <property type="entry name" value="WYL"/>
    <property type="match status" value="1"/>
</dbReference>
<dbReference type="InterPro" id="IPR036249">
    <property type="entry name" value="Thioredoxin-like_sf"/>
</dbReference>
<dbReference type="SUPFAM" id="SSF46785">
    <property type="entry name" value="Winged helix' DNA-binding domain"/>
    <property type="match status" value="1"/>
</dbReference>
<dbReference type="Pfam" id="PF13409">
    <property type="entry name" value="GST_N_2"/>
    <property type="match status" value="1"/>
</dbReference>
<dbReference type="Gene3D" id="1.20.1050.10">
    <property type="match status" value="1"/>
</dbReference>
<name>A0ABX7W7I6_9GAMM</name>
<dbReference type="InterPro" id="IPR013196">
    <property type="entry name" value="HTH_11"/>
</dbReference>
<dbReference type="InterPro" id="IPR004045">
    <property type="entry name" value="Glutathione_S-Trfase_N"/>
</dbReference>
<dbReference type="Proteomes" id="UP000671868">
    <property type="component" value="Chromosome"/>
</dbReference>
<dbReference type="InterPro" id="IPR036388">
    <property type="entry name" value="WH-like_DNA-bd_sf"/>
</dbReference>